<reference evidence="1" key="1">
    <citation type="submission" date="2023-07" db="EMBL/GenBank/DDBJ databases">
        <title>Sorghum-associated microbial communities from plants grown in Nebraska, USA.</title>
        <authorList>
            <person name="Schachtman D."/>
        </authorList>
    </citation>
    <scope>NUCLEOTIDE SEQUENCE</scope>
    <source>
        <strain evidence="1">BE44</strain>
    </source>
</reference>
<evidence type="ECO:0000313" key="1">
    <source>
        <dbReference type="EMBL" id="MDR6630369.1"/>
    </source>
</evidence>
<protein>
    <submittedName>
        <fullName evidence="1">Uncharacterized protein</fullName>
    </submittedName>
</protein>
<comment type="caution">
    <text evidence="1">The sequence shown here is derived from an EMBL/GenBank/DDBJ whole genome shotgun (WGS) entry which is preliminary data.</text>
</comment>
<name>A0AAW8LNL1_ACILW</name>
<dbReference type="EMBL" id="JAVDSC010000012">
    <property type="protein sequence ID" value="MDR6630369.1"/>
    <property type="molecule type" value="Genomic_DNA"/>
</dbReference>
<sequence>MQFSIDAEVPFDQVLSMPSWLVDDFYKQGAWNIKKAYNDNRDQMDKNIVQLLANINSNLRNLR</sequence>
<dbReference type="AlphaFoldDB" id="A0AAW8LNL1"/>
<evidence type="ECO:0000313" key="2">
    <source>
        <dbReference type="Proteomes" id="UP001262767"/>
    </source>
</evidence>
<organism evidence="1 2">
    <name type="scientific">Acinetobacter lwoffii</name>
    <dbReference type="NCBI Taxonomy" id="28090"/>
    <lineage>
        <taxon>Bacteria</taxon>
        <taxon>Pseudomonadati</taxon>
        <taxon>Pseudomonadota</taxon>
        <taxon>Gammaproteobacteria</taxon>
        <taxon>Moraxellales</taxon>
        <taxon>Moraxellaceae</taxon>
        <taxon>Acinetobacter</taxon>
    </lineage>
</organism>
<dbReference type="Proteomes" id="UP001262767">
    <property type="component" value="Unassembled WGS sequence"/>
</dbReference>
<dbReference type="RefSeq" id="WP_310077860.1">
    <property type="nucleotide sequence ID" value="NZ_JAVDSC010000012.1"/>
</dbReference>
<gene>
    <name evidence="1" type="ORF">J2X86_002424</name>
</gene>
<proteinExistence type="predicted"/>
<accession>A0AAW8LNL1</accession>